<comment type="caution">
    <text evidence="7">The sequence shown here is derived from an EMBL/GenBank/DDBJ whole genome shotgun (WGS) entry which is preliminary data.</text>
</comment>
<dbReference type="AlphaFoldDB" id="A0A9W9P2R9"/>
<evidence type="ECO:0000313" key="7">
    <source>
        <dbReference type="EMBL" id="KAJ5234287.1"/>
    </source>
</evidence>
<feature type="compositionally biased region" description="Low complexity" evidence="5">
    <location>
        <begin position="189"/>
        <end position="201"/>
    </location>
</feature>
<feature type="compositionally biased region" description="Polar residues" evidence="5">
    <location>
        <begin position="1"/>
        <end position="25"/>
    </location>
</feature>
<dbReference type="EMBL" id="JAPQKT010000003">
    <property type="protein sequence ID" value="KAJ5234287.1"/>
    <property type="molecule type" value="Genomic_DNA"/>
</dbReference>
<keyword evidence="2" id="KW-0238">DNA-binding</keyword>
<sequence>MSSQARRQQIPGTLVLNWQSPSKQPSKPLIRRPMTACGACRSAKVKCNGQLICERCKSRGLLCSYGPALNTNNETCHRPNGGKSSVGDRPASSESTHDSHARPTSSVSTSQTQPDPMSVDSTSSLFNASNPNPDVLPFPQTNSGLEQWGEETFNQALEEFDWAFPGSDLGLTFKQVPDINTNNLDFLQSTSEGTSSLTTTERNTSSEQATADSSAALPQRLRPSYNCHCRANMMMHIPGLEATIQELPKPQLDKMFKVTGDVIKSCQQSTSCGCNIGPVDLVCIMTVFEQTAFCFDCIAKSGFNGTVNVGIGNYSVSLTDDASLKRMLVLDLVNRANEFLDSINALAQKMFVAQNELRTKYMGRSPACLNQLNLNYVQEATASFKKLFRLMTIFFGERDSRSDLPWS</sequence>
<dbReference type="PROSITE" id="PS00463">
    <property type="entry name" value="ZN2_CY6_FUNGAL_1"/>
    <property type="match status" value="1"/>
</dbReference>
<feature type="region of interest" description="Disordered" evidence="5">
    <location>
        <begin position="72"/>
        <end position="145"/>
    </location>
</feature>
<dbReference type="GO" id="GO:0000435">
    <property type="term" value="P:positive regulation of transcription from RNA polymerase II promoter by galactose"/>
    <property type="evidence" value="ECO:0007669"/>
    <property type="project" value="TreeGrafter"/>
</dbReference>
<feature type="region of interest" description="Disordered" evidence="5">
    <location>
        <begin position="1"/>
        <end position="30"/>
    </location>
</feature>
<feature type="compositionally biased region" description="Polar residues" evidence="5">
    <location>
        <begin position="202"/>
        <end position="213"/>
    </location>
</feature>
<evidence type="ECO:0000256" key="4">
    <source>
        <dbReference type="ARBA" id="ARBA00023242"/>
    </source>
</evidence>
<dbReference type="Gene3D" id="4.10.240.10">
    <property type="entry name" value="Zn(2)-C6 fungal-type DNA-binding domain"/>
    <property type="match status" value="1"/>
</dbReference>
<dbReference type="GO" id="GO:0008270">
    <property type="term" value="F:zinc ion binding"/>
    <property type="evidence" value="ECO:0007669"/>
    <property type="project" value="InterPro"/>
</dbReference>
<dbReference type="GO" id="GO:0000978">
    <property type="term" value="F:RNA polymerase II cis-regulatory region sequence-specific DNA binding"/>
    <property type="evidence" value="ECO:0007669"/>
    <property type="project" value="TreeGrafter"/>
</dbReference>
<dbReference type="OrthoDB" id="2943660at2759"/>
<evidence type="ECO:0000259" key="6">
    <source>
        <dbReference type="PROSITE" id="PS50048"/>
    </source>
</evidence>
<reference evidence="7" key="1">
    <citation type="submission" date="2022-11" db="EMBL/GenBank/DDBJ databases">
        <authorList>
            <person name="Petersen C."/>
        </authorList>
    </citation>
    <scope>NUCLEOTIDE SEQUENCE</scope>
    <source>
        <strain evidence="7">IBT 23319</strain>
    </source>
</reference>
<dbReference type="GeneID" id="81381542"/>
<keyword evidence="1" id="KW-0805">Transcription regulation</keyword>
<dbReference type="SMART" id="SM00066">
    <property type="entry name" value="GAL4"/>
    <property type="match status" value="1"/>
</dbReference>
<name>A0A9W9P2R9_PENCI</name>
<dbReference type="GO" id="GO:0005634">
    <property type="term" value="C:nucleus"/>
    <property type="evidence" value="ECO:0007669"/>
    <property type="project" value="TreeGrafter"/>
</dbReference>
<proteinExistence type="predicted"/>
<gene>
    <name evidence="7" type="ORF">N7469_003455</name>
</gene>
<dbReference type="PANTHER" id="PTHR47424:SF3">
    <property type="entry name" value="REGULATORY PROTEIN GAL4"/>
    <property type="match status" value="1"/>
</dbReference>
<feature type="region of interest" description="Disordered" evidence="5">
    <location>
        <begin position="185"/>
        <end position="215"/>
    </location>
</feature>
<dbReference type="GO" id="GO:0000981">
    <property type="term" value="F:DNA-binding transcription factor activity, RNA polymerase II-specific"/>
    <property type="evidence" value="ECO:0007669"/>
    <property type="project" value="InterPro"/>
</dbReference>
<evidence type="ECO:0000256" key="5">
    <source>
        <dbReference type="SAM" id="MobiDB-lite"/>
    </source>
</evidence>
<dbReference type="InterPro" id="IPR051127">
    <property type="entry name" value="Fungal_SecMet_Regulators"/>
</dbReference>
<feature type="compositionally biased region" description="Polar residues" evidence="5">
    <location>
        <begin position="119"/>
        <end position="132"/>
    </location>
</feature>
<accession>A0A9W9P2R9</accession>
<dbReference type="Pfam" id="PF00172">
    <property type="entry name" value="Zn_clus"/>
    <property type="match status" value="1"/>
</dbReference>
<feature type="compositionally biased region" description="Low complexity" evidence="5">
    <location>
        <begin position="104"/>
        <end position="113"/>
    </location>
</feature>
<evidence type="ECO:0000256" key="2">
    <source>
        <dbReference type="ARBA" id="ARBA00023125"/>
    </source>
</evidence>
<evidence type="ECO:0000256" key="1">
    <source>
        <dbReference type="ARBA" id="ARBA00023015"/>
    </source>
</evidence>
<dbReference type="CDD" id="cd00067">
    <property type="entry name" value="GAL4"/>
    <property type="match status" value="1"/>
</dbReference>
<dbReference type="Proteomes" id="UP001147733">
    <property type="component" value="Unassembled WGS sequence"/>
</dbReference>
<dbReference type="InterPro" id="IPR001138">
    <property type="entry name" value="Zn2Cys6_DnaBD"/>
</dbReference>
<reference evidence="7" key="2">
    <citation type="journal article" date="2023" name="IMA Fungus">
        <title>Comparative genomic study of the Penicillium genus elucidates a diverse pangenome and 15 lateral gene transfer events.</title>
        <authorList>
            <person name="Petersen C."/>
            <person name="Sorensen T."/>
            <person name="Nielsen M.R."/>
            <person name="Sondergaard T.E."/>
            <person name="Sorensen J.L."/>
            <person name="Fitzpatrick D.A."/>
            <person name="Frisvad J.C."/>
            <person name="Nielsen K.L."/>
        </authorList>
    </citation>
    <scope>NUCLEOTIDE SEQUENCE</scope>
    <source>
        <strain evidence="7">IBT 23319</strain>
    </source>
</reference>
<feature type="domain" description="Zn(2)-C6 fungal-type" evidence="6">
    <location>
        <begin position="36"/>
        <end position="65"/>
    </location>
</feature>
<keyword evidence="3" id="KW-0804">Transcription</keyword>
<dbReference type="InterPro" id="IPR036864">
    <property type="entry name" value="Zn2-C6_fun-type_DNA-bd_sf"/>
</dbReference>
<dbReference type="PROSITE" id="PS50048">
    <property type="entry name" value="ZN2_CY6_FUNGAL_2"/>
    <property type="match status" value="1"/>
</dbReference>
<keyword evidence="4" id="KW-0539">Nucleus</keyword>
<evidence type="ECO:0000313" key="8">
    <source>
        <dbReference type="Proteomes" id="UP001147733"/>
    </source>
</evidence>
<dbReference type="PANTHER" id="PTHR47424">
    <property type="entry name" value="REGULATORY PROTEIN GAL4"/>
    <property type="match status" value="1"/>
</dbReference>
<protein>
    <recommendedName>
        <fullName evidence="6">Zn(2)-C6 fungal-type domain-containing protein</fullName>
    </recommendedName>
</protein>
<dbReference type="SUPFAM" id="SSF57701">
    <property type="entry name" value="Zn2/Cys6 DNA-binding domain"/>
    <property type="match status" value="1"/>
</dbReference>
<keyword evidence="8" id="KW-1185">Reference proteome</keyword>
<dbReference type="RefSeq" id="XP_056501787.1">
    <property type="nucleotide sequence ID" value="XM_056642375.1"/>
</dbReference>
<evidence type="ECO:0000256" key="3">
    <source>
        <dbReference type="ARBA" id="ARBA00023163"/>
    </source>
</evidence>
<organism evidence="7 8">
    <name type="scientific">Penicillium citrinum</name>
    <dbReference type="NCBI Taxonomy" id="5077"/>
    <lineage>
        <taxon>Eukaryota</taxon>
        <taxon>Fungi</taxon>
        <taxon>Dikarya</taxon>
        <taxon>Ascomycota</taxon>
        <taxon>Pezizomycotina</taxon>
        <taxon>Eurotiomycetes</taxon>
        <taxon>Eurotiomycetidae</taxon>
        <taxon>Eurotiales</taxon>
        <taxon>Aspergillaceae</taxon>
        <taxon>Penicillium</taxon>
    </lineage>
</organism>